<dbReference type="GO" id="GO:0005737">
    <property type="term" value="C:cytoplasm"/>
    <property type="evidence" value="ECO:0007669"/>
    <property type="project" value="UniProtKB-SubCell"/>
</dbReference>
<feature type="compositionally biased region" description="Basic residues" evidence="12">
    <location>
        <begin position="253"/>
        <end position="268"/>
    </location>
</feature>
<dbReference type="InterPro" id="IPR050156">
    <property type="entry name" value="TC-AMP_synthase_SUA5"/>
</dbReference>
<evidence type="ECO:0000256" key="4">
    <source>
        <dbReference type="ARBA" id="ARBA00022490"/>
    </source>
</evidence>
<keyword evidence="4" id="KW-0963">Cytoplasm</keyword>
<evidence type="ECO:0000256" key="5">
    <source>
        <dbReference type="ARBA" id="ARBA00022679"/>
    </source>
</evidence>
<evidence type="ECO:0000256" key="6">
    <source>
        <dbReference type="ARBA" id="ARBA00022694"/>
    </source>
</evidence>
<evidence type="ECO:0000256" key="7">
    <source>
        <dbReference type="ARBA" id="ARBA00022695"/>
    </source>
</evidence>
<gene>
    <name evidence="14" type="ORF">IPF40_07505</name>
</gene>
<evidence type="ECO:0000256" key="9">
    <source>
        <dbReference type="ARBA" id="ARBA00022840"/>
    </source>
</evidence>
<sequence length="268" mass="27671">MPEVFDCSAADGLALGVAAAAQAVRDGQVVVLPTDTVYGIGCDAFDSSAVAAVLAAKGRGREMPPPVLVPGVRTIDGLAREVPDYARALIDRFWPGALTLVLRAQSSLQWDLGDTNGTVAVRMPDDPVALALLNEIGPMAVTSANRTGMPPATTAAEAQSQLGESVTVYLDGGPSSGGPASTILDCTGAEPIVLREGAVAEAEIREVVAAIRAAADQAAAEAAASVALEQAKRRKITEQEQAERDRAADPRRRPGSAKKVAGSRRRPN</sequence>
<dbReference type="GO" id="GO:0003725">
    <property type="term" value="F:double-stranded RNA binding"/>
    <property type="evidence" value="ECO:0007669"/>
    <property type="project" value="InterPro"/>
</dbReference>
<comment type="subcellular location">
    <subcellularLocation>
        <location evidence="1">Cytoplasm</location>
    </subcellularLocation>
</comment>
<comment type="caution">
    <text evidence="14">The sequence shown here is derived from an EMBL/GenBank/DDBJ whole genome shotgun (WGS) entry which is preliminary data.</text>
</comment>
<evidence type="ECO:0000259" key="13">
    <source>
        <dbReference type="PROSITE" id="PS51163"/>
    </source>
</evidence>
<dbReference type="EMBL" id="JADIXZ010000004">
    <property type="protein sequence ID" value="MBK6300889.1"/>
    <property type="molecule type" value="Genomic_DNA"/>
</dbReference>
<dbReference type="Proteomes" id="UP000718281">
    <property type="component" value="Unassembled WGS sequence"/>
</dbReference>
<keyword evidence="9" id="KW-0067">ATP-binding</keyword>
<dbReference type="GO" id="GO:0061710">
    <property type="term" value="F:L-threonylcarbamoyladenylate synthase"/>
    <property type="evidence" value="ECO:0007669"/>
    <property type="project" value="UniProtKB-EC"/>
</dbReference>
<evidence type="ECO:0000313" key="14">
    <source>
        <dbReference type="EMBL" id="MBK6300889.1"/>
    </source>
</evidence>
<feature type="compositionally biased region" description="Basic and acidic residues" evidence="12">
    <location>
        <begin position="236"/>
        <end position="252"/>
    </location>
</feature>
<dbReference type="PANTHER" id="PTHR17490">
    <property type="entry name" value="SUA5"/>
    <property type="match status" value="1"/>
</dbReference>
<feature type="domain" description="YrdC-like" evidence="13">
    <location>
        <begin position="14"/>
        <end position="199"/>
    </location>
</feature>
<dbReference type="GO" id="GO:0000049">
    <property type="term" value="F:tRNA binding"/>
    <property type="evidence" value="ECO:0007669"/>
    <property type="project" value="TreeGrafter"/>
</dbReference>
<keyword evidence="8" id="KW-0547">Nucleotide-binding</keyword>
<evidence type="ECO:0000256" key="11">
    <source>
        <dbReference type="ARBA" id="ARBA00048366"/>
    </source>
</evidence>
<dbReference type="PROSITE" id="PS51163">
    <property type="entry name" value="YRDC"/>
    <property type="match status" value="1"/>
</dbReference>
<keyword evidence="5" id="KW-0808">Transferase</keyword>
<evidence type="ECO:0000256" key="2">
    <source>
        <dbReference type="ARBA" id="ARBA00007663"/>
    </source>
</evidence>
<keyword evidence="6" id="KW-0819">tRNA processing</keyword>
<proteinExistence type="inferred from homology"/>
<dbReference type="AlphaFoldDB" id="A0A935CDG5"/>
<dbReference type="GO" id="GO:0006450">
    <property type="term" value="P:regulation of translational fidelity"/>
    <property type="evidence" value="ECO:0007669"/>
    <property type="project" value="TreeGrafter"/>
</dbReference>
<feature type="region of interest" description="Disordered" evidence="12">
    <location>
        <begin position="231"/>
        <end position="268"/>
    </location>
</feature>
<evidence type="ECO:0000256" key="8">
    <source>
        <dbReference type="ARBA" id="ARBA00022741"/>
    </source>
</evidence>
<dbReference type="InterPro" id="IPR017945">
    <property type="entry name" value="DHBP_synth_RibB-like_a/b_dom"/>
</dbReference>
<organism evidence="14 15">
    <name type="scientific">Candidatus Phosphoribacter hodrii</name>
    <dbReference type="NCBI Taxonomy" id="2953743"/>
    <lineage>
        <taxon>Bacteria</taxon>
        <taxon>Bacillati</taxon>
        <taxon>Actinomycetota</taxon>
        <taxon>Actinomycetes</taxon>
        <taxon>Micrococcales</taxon>
        <taxon>Dermatophilaceae</taxon>
        <taxon>Candidatus Phosphoribacter</taxon>
    </lineage>
</organism>
<dbReference type="EC" id="2.7.7.87" evidence="3"/>
<keyword evidence="7" id="KW-0548">Nucleotidyltransferase</keyword>
<protein>
    <recommendedName>
        <fullName evidence="10">L-threonylcarbamoyladenylate synthase</fullName>
        <ecNumber evidence="3">2.7.7.87</ecNumber>
    </recommendedName>
    <alternativeName>
        <fullName evidence="10">L-threonylcarbamoyladenylate synthase</fullName>
    </alternativeName>
</protein>
<dbReference type="Gene3D" id="3.90.870.10">
    <property type="entry name" value="DHBP synthase"/>
    <property type="match status" value="1"/>
</dbReference>
<dbReference type="SUPFAM" id="SSF55821">
    <property type="entry name" value="YrdC/RibB"/>
    <property type="match status" value="1"/>
</dbReference>
<comment type="catalytic activity">
    <reaction evidence="11">
        <text>L-threonine + hydrogencarbonate + ATP = L-threonylcarbamoyladenylate + diphosphate + H2O</text>
        <dbReference type="Rhea" id="RHEA:36407"/>
        <dbReference type="ChEBI" id="CHEBI:15377"/>
        <dbReference type="ChEBI" id="CHEBI:17544"/>
        <dbReference type="ChEBI" id="CHEBI:30616"/>
        <dbReference type="ChEBI" id="CHEBI:33019"/>
        <dbReference type="ChEBI" id="CHEBI:57926"/>
        <dbReference type="ChEBI" id="CHEBI:73682"/>
        <dbReference type="EC" id="2.7.7.87"/>
    </reaction>
</comment>
<accession>A0A935CDG5</accession>
<evidence type="ECO:0000256" key="10">
    <source>
        <dbReference type="ARBA" id="ARBA00029774"/>
    </source>
</evidence>
<reference evidence="14 15" key="1">
    <citation type="submission" date="2020-10" db="EMBL/GenBank/DDBJ databases">
        <title>Connecting structure to function with the recovery of over 1000 high-quality activated sludge metagenome-assembled genomes encoding full-length rRNA genes using long-read sequencing.</title>
        <authorList>
            <person name="Singleton C.M."/>
            <person name="Petriglieri F."/>
            <person name="Kristensen J.M."/>
            <person name="Kirkegaard R.H."/>
            <person name="Michaelsen T.Y."/>
            <person name="Andersen M.H."/>
            <person name="Karst S.M."/>
            <person name="Dueholm M.S."/>
            <person name="Nielsen P.H."/>
            <person name="Albertsen M."/>
        </authorList>
    </citation>
    <scope>NUCLEOTIDE SEQUENCE [LARGE SCALE GENOMIC DNA]</scope>
    <source>
        <strain evidence="14">AalE_18-Q3-R2-46_BAT3C.188</strain>
    </source>
</reference>
<dbReference type="NCBIfam" id="TIGR00057">
    <property type="entry name" value="L-threonylcarbamoyladenylate synthase"/>
    <property type="match status" value="1"/>
</dbReference>
<evidence type="ECO:0000256" key="1">
    <source>
        <dbReference type="ARBA" id="ARBA00004496"/>
    </source>
</evidence>
<name>A0A935CDG5_9MICO</name>
<dbReference type="GO" id="GO:0005524">
    <property type="term" value="F:ATP binding"/>
    <property type="evidence" value="ECO:0007669"/>
    <property type="project" value="UniProtKB-KW"/>
</dbReference>
<comment type="similarity">
    <text evidence="2">Belongs to the SUA5 family.</text>
</comment>
<evidence type="ECO:0000313" key="15">
    <source>
        <dbReference type="Proteomes" id="UP000718281"/>
    </source>
</evidence>
<evidence type="ECO:0000256" key="12">
    <source>
        <dbReference type="SAM" id="MobiDB-lite"/>
    </source>
</evidence>
<dbReference type="GO" id="GO:0008033">
    <property type="term" value="P:tRNA processing"/>
    <property type="evidence" value="ECO:0007669"/>
    <property type="project" value="UniProtKB-KW"/>
</dbReference>
<dbReference type="Pfam" id="PF01300">
    <property type="entry name" value="Sua5_yciO_yrdC"/>
    <property type="match status" value="1"/>
</dbReference>
<evidence type="ECO:0000256" key="3">
    <source>
        <dbReference type="ARBA" id="ARBA00012584"/>
    </source>
</evidence>
<dbReference type="InterPro" id="IPR006070">
    <property type="entry name" value="Sua5-like_dom"/>
</dbReference>
<dbReference type="PANTHER" id="PTHR17490:SF16">
    <property type="entry name" value="THREONYLCARBAMOYL-AMP SYNTHASE"/>
    <property type="match status" value="1"/>
</dbReference>